<feature type="active site" description="Proton donor" evidence="7">
    <location>
        <position position="247"/>
    </location>
</feature>
<dbReference type="PANTHER" id="PTHR11315:SF0">
    <property type="entry name" value="FOLATE GAMMA-GLUTAMYL HYDROLASE"/>
    <property type="match status" value="1"/>
</dbReference>
<comment type="subcellular location">
    <subcellularLocation>
        <location evidence="1">Secreted</location>
        <location evidence="1">Extracellular space</location>
    </subcellularLocation>
</comment>
<comment type="catalytic activity">
    <reaction evidence="8">
        <text>(6S)-5,6,7,8-tetrahydrofolyl-(gamma-L-Glu)(n) + (n-1) H2O = (6S)-5,6,7,8-tetrahydrofolate + (n-1) L-glutamate</text>
        <dbReference type="Rhea" id="RHEA:56784"/>
        <dbReference type="Rhea" id="RHEA-COMP:14738"/>
        <dbReference type="ChEBI" id="CHEBI:15377"/>
        <dbReference type="ChEBI" id="CHEBI:29985"/>
        <dbReference type="ChEBI" id="CHEBI:57453"/>
        <dbReference type="ChEBI" id="CHEBI:141005"/>
        <dbReference type="EC" id="3.4.19.9"/>
    </reaction>
</comment>
<dbReference type="GO" id="GO:0005576">
    <property type="term" value="C:extracellular region"/>
    <property type="evidence" value="ECO:0007669"/>
    <property type="project" value="UniProtKB-SubCell"/>
</dbReference>
<evidence type="ECO:0000313" key="9">
    <source>
        <dbReference type="Proteomes" id="UP000887565"/>
    </source>
</evidence>
<feature type="active site" evidence="8">
    <location>
        <position position="247"/>
    </location>
</feature>
<sequence>MHAVKGANSCSPVLSFVTVAVMASTPDRPTTNNSPIIGILAVMADNRKNGKYCLPASYVKNVESSGARVVPIFPERGLDYYKMMFKRLNGLLIPGGSGNPLEYQKPVTDTVRLFLRWSMEAYDNSENPEYWPVWGTCLGFEILAVLSAGRNCLSDCNCIPGSYPATPAKDFDDSRLVRSLPEDLRQAITEDFISPHLHAYCLTVRDFFEHGIEKQYKLLATKTDSQNLEYAVIIEARKYPIYGLMSHQEKAVYQWDERRNFDHSPKAVRLAQAFMNFFVDECRKNGRCFENEDVDPKKYLIQNFRPKSIPHSKFYDEIYYFD</sequence>
<dbReference type="WBParaSite" id="nRc.2.0.1.t16929-RA">
    <property type="protein sequence ID" value="nRc.2.0.1.t16929-RA"/>
    <property type="gene ID" value="nRc.2.0.1.g16929"/>
</dbReference>
<dbReference type="Gene3D" id="3.40.50.880">
    <property type="match status" value="1"/>
</dbReference>
<dbReference type="GO" id="GO:0046900">
    <property type="term" value="P:tetrahydrofolylpolyglutamate metabolic process"/>
    <property type="evidence" value="ECO:0007669"/>
    <property type="project" value="TreeGrafter"/>
</dbReference>
<dbReference type="OMA" id="RMFENFP"/>
<evidence type="ECO:0000256" key="7">
    <source>
        <dbReference type="PIRSR" id="PIRSR615527-1"/>
    </source>
</evidence>
<keyword evidence="5" id="KW-0732">Signal</keyword>
<keyword evidence="4" id="KW-0964">Secreted</keyword>
<evidence type="ECO:0000256" key="5">
    <source>
        <dbReference type="ARBA" id="ARBA00022729"/>
    </source>
</evidence>
<dbReference type="AlphaFoldDB" id="A0A915IU75"/>
<keyword evidence="6 8" id="KW-0378">Hydrolase</keyword>
<protein>
    <recommendedName>
        <fullName evidence="3 8">folate gamma-glutamyl hydrolase</fullName>
        <ecNumber evidence="3 8">3.4.19.9</ecNumber>
    </recommendedName>
</protein>
<evidence type="ECO:0000256" key="4">
    <source>
        <dbReference type="ARBA" id="ARBA00022525"/>
    </source>
</evidence>
<dbReference type="GO" id="GO:0034722">
    <property type="term" value="F:gamma-glutamyl-peptidase activity"/>
    <property type="evidence" value="ECO:0007669"/>
    <property type="project" value="UniProtKB-UniRule"/>
</dbReference>
<evidence type="ECO:0000256" key="2">
    <source>
        <dbReference type="ARBA" id="ARBA00011083"/>
    </source>
</evidence>
<dbReference type="GO" id="GO:0005773">
    <property type="term" value="C:vacuole"/>
    <property type="evidence" value="ECO:0007669"/>
    <property type="project" value="TreeGrafter"/>
</dbReference>
<proteinExistence type="inferred from homology"/>
<dbReference type="PANTHER" id="PTHR11315">
    <property type="entry name" value="PROTEASE FAMILY C26 GAMMA-GLUTAMYL HYDROLASE"/>
    <property type="match status" value="1"/>
</dbReference>
<dbReference type="EC" id="3.4.19.9" evidence="3 8"/>
<dbReference type="PROSITE" id="PS51273">
    <property type="entry name" value="GATASE_TYPE_1"/>
    <property type="match status" value="1"/>
</dbReference>
<evidence type="ECO:0000256" key="1">
    <source>
        <dbReference type="ARBA" id="ARBA00004239"/>
    </source>
</evidence>
<evidence type="ECO:0000313" key="10">
    <source>
        <dbReference type="WBParaSite" id="nRc.2.0.1.t16929-RA"/>
    </source>
</evidence>
<evidence type="ECO:0000256" key="6">
    <source>
        <dbReference type="ARBA" id="ARBA00022801"/>
    </source>
</evidence>
<dbReference type="InterPro" id="IPR015527">
    <property type="entry name" value="Pept_C26_g-glut_hydrolase"/>
</dbReference>
<dbReference type="Pfam" id="PF07722">
    <property type="entry name" value="Peptidase_C26"/>
    <property type="match status" value="1"/>
</dbReference>
<name>A0A915IU75_ROMCU</name>
<comment type="similarity">
    <text evidence="2">Belongs to the peptidase C26 family.</text>
</comment>
<keyword evidence="9" id="KW-1185">Reference proteome</keyword>
<organism evidence="9 10">
    <name type="scientific">Romanomermis culicivorax</name>
    <name type="common">Nematode worm</name>
    <dbReference type="NCBI Taxonomy" id="13658"/>
    <lineage>
        <taxon>Eukaryota</taxon>
        <taxon>Metazoa</taxon>
        <taxon>Ecdysozoa</taxon>
        <taxon>Nematoda</taxon>
        <taxon>Enoplea</taxon>
        <taxon>Dorylaimia</taxon>
        <taxon>Mermithida</taxon>
        <taxon>Mermithoidea</taxon>
        <taxon>Mermithidae</taxon>
        <taxon>Romanomermis</taxon>
    </lineage>
</organism>
<dbReference type="SUPFAM" id="SSF52317">
    <property type="entry name" value="Class I glutamine amidotransferase-like"/>
    <property type="match status" value="1"/>
</dbReference>
<dbReference type="InterPro" id="IPR011697">
    <property type="entry name" value="Peptidase_C26"/>
</dbReference>
<evidence type="ECO:0000256" key="8">
    <source>
        <dbReference type="PROSITE-ProRule" id="PRU00607"/>
    </source>
</evidence>
<dbReference type="Proteomes" id="UP000887565">
    <property type="component" value="Unplaced"/>
</dbReference>
<feature type="active site" description="Nucleophile" evidence="7 8">
    <location>
        <position position="137"/>
    </location>
</feature>
<reference evidence="10" key="1">
    <citation type="submission" date="2022-11" db="UniProtKB">
        <authorList>
            <consortium name="WormBaseParasite"/>
        </authorList>
    </citation>
    <scope>IDENTIFICATION</scope>
</reference>
<evidence type="ECO:0000256" key="3">
    <source>
        <dbReference type="ARBA" id="ARBA00012886"/>
    </source>
</evidence>
<dbReference type="InterPro" id="IPR029062">
    <property type="entry name" value="Class_I_gatase-like"/>
</dbReference>
<accession>A0A915IU75</accession>
<dbReference type="PROSITE" id="PS51275">
    <property type="entry name" value="PEPTIDASE_C26_GGH"/>
    <property type="match status" value="1"/>
</dbReference>